<dbReference type="GO" id="GO:0030313">
    <property type="term" value="C:cell envelope"/>
    <property type="evidence" value="ECO:0007669"/>
    <property type="project" value="UniProtKB-SubCell"/>
</dbReference>
<evidence type="ECO:0000259" key="2">
    <source>
        <dbReference type="Pfam" id="PF07940"/>
    </source>
</evidence>
<dbReference type="Gene3D" id="1.50.10.100">
    <property type="entry name" value="Chondroitin AC/alginate lyase"/>
    <property type="match status" value="1"/>
</dbReference>
<dbReference type="InterPro" id="IPR012480">
    <property type="entry name" value="Hepar_II_III_C"/>
</dbReference>
<name>A0A4R0NJU8_9SPHI</name>
<dbReference type="InterPro" id="IPR008929">
    <property type="entry name" value="Chondroitin_lyas"/>
</dbReference>
<keyword evidence="5" id="KW-1185">Reference proteome</keyword>
<sequence length="639" mass="71633">MIRLNQETPPELLNEIKRIVFGTILFLFLSPALNAQDQVLNSSLKIAGHPRLLLLKGEEASLKASIIADKTWSNIHLMILAECDALLKTEPVKHIKTGKRLLDVSREALRRIFFLSYAWRMSNDEKYMKRAEKELLAVSNFEDWNPSHFLDVAEMTMAVAIGYDWLYDVLPKSSRDIIKAGIMKNGLNPSMETRNNSWLKDTHNWNQVCNAGISYGALAVYEDEPELAVNIINRAVNSIKIPMKEYGPDGAYPEGYGYWNYGTSFNAMFISAIEQLFKQDFELSKIPGFLKTASFLENMTGPSGNAFNFFDSGVKSYVNPAMFWFAGKLNDPTLLWVEQNYLSSEPGKLKADRILPTLMIWGAGQKLNKITPPKSLTYKGDGTNPVFMMRTSWSDPNAIYIGMKGGSPRLNHGHMDAGSFVMDANGIRWAMDFGMQGYESLESKGVDLWNMSQNSQRWQVFRYNNFAHNTLAINNQLQNVKGFAPITSSSSAPAFMNAIVDLTAVYQNDIKKATRGIAILNKQQVVIKDELESLSKETTVRWSLLTAAEVNLIGKNKVVLQKNGKRLIITAPEGVIFKTWSTAPVHDYDAPNPGTSLVGFEIVIPPDSKKTITVLLTPGEFEKNTIKDPGILAKWPHSF</sequence>
<evidence type="ECO:0000259" key="3">
    <source>
        <dbReference type="Pfam" id="PF16332"/>
    </source>
</evidence>
<reference evidence="4 5" key="1">
    <citation type="submission" date="2019-02" db="EMBL/GenBank/DDBJ databases">
        <title>Pedobacter sp. RP-1-14 sp. nov., isolated from Arctic soil.</title>
        <authorList>
            <person name="Dahal R.H."/>
        </authorList>
    </citation>
    <scope>NUCLEOTIDE SEQUENCE [LARGE SCALE GENOMIC DNA]</scope>
    <source>
        <strain evidence="4 5">RP-1-14</strain>
    </source>
</reference>
<comment type="subcellular location">
    <subcellularLocation>
        <location evidence="1">Cell envelope</location>
    </subcellularLocation>
</comment>
<protein>
    <submittedName>
        <fullName evidence="4">DUF4962 domain-containing protein</fullName>
    </submittedName>
</protein>
<evidence type="ECO:0000256" key="1">
    <source>
        <dbReference type="ARBA" id="ARBA00004196"/>
    </source>
</evidence>
<dbReference type="Proteomes" id="UP000293347">
    <property type="component" value="Unassembled WGS sequence"/>
</dbReference>
<dbReference type="PANTHER" id="PTHR38045:SF1">
    <property type="entry name" value="HEPARINASE II_III-LIKE PROTEIN"/>
    <property type="match status" value="1"/>
</dbReference>
<proteinExistence type="predicted"/>
<organism evidence="4 5">
    <name type="scientific">Pedobacter psychroterrae</name>
    <dbReference type="NCBI Taxonomy" id="2530453"/>
    <lineage>
        <taxon>Bacteria</taxon>
        <taxon>Pseudomonadati</taxon>
        <taxon>Bacteroidota</taxon>
        <taxon>Sphingobacteriia</taxon>
        <taxon>Sphingobacteriales</taxon>
        <taxon>Sphingobacteriaceae</taxon>
        <taxon>Pedobacter</taxon>
    </lineage>
</organism>
<dbReference type="Gene3D" id="2.70.98.70">
    <property type="match status" value="1"/>
</dbReference>
<dbReference type="Pfam" id="PF16332">
    <property type="entry name" value="DUF4962"/>
    <property type="match status" value="1"/>
</dbReference>
<comment type="caution">
    <text evidence="4">The sequence shown here is derived from an EMBL/GenBank/DDBJ whole genome shotgun (WGS) entry which is preliminary data.</text>
</comment>
<gene>
    <name evidence="4" type="ORF">EZ437_09365</name>
</gene>
<evidence type="ECO:0000313" key="5">
    <source>
        <dbReference type="Proteomes" id="UP000293347"/>
    </source>
</evidence>
<dbReference type="EMBL" id="SJSL01000002">
    <property type="protein sequence ID" value="TCD00971.1"/>
    <property type="molecule type" value="Genomic_DNA"/>
</dbReference>
<dbReference type="PANTHER" id="PTHR38045">
    <property type="entry name" value="CHROMOSOME 1, WHOLE GENOME SHOTGUN SEQUENCE"/>
    <property type="match status" value="1"/>
</dbReference>
<feature type="domain" description="Heparinase II/III-like C-terminal" evidence="2">
    <location>
        <begin position="397"/>
        <end position="602"/>
    </location>
</feature>
<dbReference type="AlphaFoldDB" id="A0A4R0NJU8"/>
<dbReference type="InterPro" id="IPR032518">
    <property type="entry name" value="HepII_N"/>
</dbReference>
<evidence type="ECO:0000313" key="4">
    <source>
        <dbReference type="EMBL" id="TCD00971.1"/>
    </source>
</evidence>
<dbReference type="SUPFAM" id="SSF48230">
    <property type="entry name" value="Chondroitin AC/alginate lyase"/>
    <property type="match status" value="1"/>
</dbReference>
<dbReference type="RefSeq" id="WP_131595612.1">
    <property type="nucleotide sequence ID" value="NZ_SJSL01000002.1"/>
</dbReference>
<accession>A0A4R0NJU8</accession>
<dbReference type="GO" id="GO:0016829">
    <property type="term" value="F:lyase activity"/>
    <property type="evidence" value="ECO:0007669"/>
    <property type="project" value="InterPro"/>
</dbReference>
<feature type="domain" description="Heparinase II N-terminal" evidence="3">
    <location>
        <begin position="114"/>
        <end position="351"/>
    </location>
</feature>
<dbReference type="Pfam" id="PF07940">
    <property type="entry name" value="Hepar_II_III_C"/>
    <property type="match status" value="1"/>
</dbReference>
<dbReference type="OrthoDB" id="175534at2"/>